<dbReference type="AlphaFoldDB" id="A0A8X7UJ53"/>
<keyword evidence="1" id="KW-0472">Membrane</keyword>
<sequence>MQITMFQRSLVELFGIEFGSQLPLSLGTSLFGSKKKFQDALSLPGVESHAHLFFQCPYAVAIWTHFCALYVAAPPSGTMAFFPRSIVCSEASLTSHHVCFVEGKELQNLQGHCLISVSLHLSCRQDDSRSPALHSSAATSSSFHVAALLFFFILSYLMFLSLFL</sequence>
<accession>A0A8X7UJ53</accession>
<comment type="caution">
    <text evidence="2">The sequence shown here is derived from an EMBL/GenBank/DDBJ whole genome shotgun (WGS) entry which is preliminary data.</text>
</comment>
<protein>
    <submittedName>
        <fullName evidence="2">Uncharacterized protein</fullName>
    </submittedName>
</protein>
<name>A0A8X7UJ53_BRACI</name>
<keyword evidence="3" id="KW-1185">Reference proteome</keyword>
<proteinExistence type="predicted"/>
<dbReference type="Proteomes" id="UP000886595">
    <property type="component" value="Unassembled WGS sequence"/>
</dbReference>
<dbReference type="EMBL" id="JAAMPC010000011">
    <property type="protein sequence ID" value="KAG2280484.1"/>
    <property type="molecule type" value="Genomic_DNA"/>
</dbReference>
<keyword evidence="1" id="KW-1133">Transmembrane helix</keyword>
<evidence type="ECO:0000313" key="3">
    <source>
        <dbReference type="Proteomes" id="UP000886595"/>
    </source>
</evidence>
<evidence type="ECO:0000256" key="1">
    <source>
        <dbReference type="SAM" id="Phobius"/>
    </source>
</evidence>
<gene>
    <name evidence="2" type="ORF">Bca52824_051704</name>
</gene>
<feature type="transmembrane region" description="Helical" evidence="1">
    <location>
        <begin position="52"/>
        <end position="73"/>
    </location>
</feature>
<evidence type="ECO:0000313" key="2">
    <source>
        <dbReference type="EMBL" id="KAG2280484.1"/>
    </source>
</evidence>
<organism evidence="2 3">
    <name type="scientific">Brassica carinata</name>
    <name type="common">Ethiopian mustard</name>
    <name type="synonym">Abyssinian cabbage</name>
    <dbReference type="NCBI Taxonomy" id="52824"/>
    <lineage>
        <taxon>Eukaryota</taxon>
        <taxon>Viridiplantae</taxon>
        <taxon>Streptophyta</taxon>
        <taxon>Embryophyta</taxon>
        <taxon>Tracheophyta</taxon>
        <taxon>Spermatophyta</taxon>
        <taxon>Magnoliopsida</taxon>
        <taxon>eudicotyledons</taxon>
        <taxon>Gunneridae</taxon>
        <taxon>Pentapetalae</taxon>
        <taxon>rosids</taxon>
        <taxon>malvids</taxon>
        <taxon>Brassicales</taxon>
        <taxon>Brassicaceae</taxon>
        <taxon>Brassiceae</taxon>
        <taxon>Brassica</taxon>
    </lineage>
</organism>
<keyword evidence="1" id="KW-0812">Transmembrane</keyword>
<reference evidence="2 3" key="1">
    <citation type="submission" date="2020-02" db="EMBL/GenBank/DDBJ databases">
        <authorList>
            <person name="Ma Q."/>
            <person name="Huang Y."/>
            <person name="Song X."/>
            <person name="Pei D."/>
        </authorList>
    </citation>
    <scope>NUCLEOTIDE SEQUENCE [LARGE SCALE GENOMIC DNA]</scope>
    <source>
        <strain evidence="2">Sxm20200214</strain>
        <tissue evidence="2">Leaf</tissue>
    </source>
</reference>
<feature type="transmembrane region" description="Helical" evidence="1">
    <location>
        <begin position="143"/>
        <end position="163"/>
    </location>
</feature>